<dbReference type="EMBL" id="VSSQ01106946">
    <property type="protein sequence ID" value="MPN46343.1"/>
    <property type="molecule type" value="Genomic_DNA"/>
</dbReference>
<sequence length="153" mass="16909">MVEDFAGVVVFEVDEDGGDDLRVLVLDQVGDGLCVHPLQAFDARGFAALQDARDQVGGLVVAERLGQHRADVVIGVYMDGRMFLDVLVKVVEHGLDRGPRHRLEGGHRMAELLHLARAEVLEHFGGVVLAQRDEQGRALFQSVVSWHWRPSIP</sequence>
<protein>
    <submittedName>
        <fullName evidence="1">Uncharacterized protein</fullName>
    </submittedName>
</protein>
<organism evidence="1">
    <name type="scientific">bioreactor metagenome</name>
    <dbReference type="NCBI Taxonomy" id="1076179"/>
    <lineage>
        <taxon>unclassified sequences</taxon>
        <taxon>metagenomes</taxon>
        <taxon>ecological metagenomes</taxon>
    </lineage>
</organism>
<dbReference type="AlphaFoldDB" id="A0A645IG50"/>
<proteinExistence type="predicted"/>
<comment type="caution">
    <text evidence="1">The sequence shown here is derived from an EMBL/GenBank/DDBJ whole genome shotgun (WGS) entry which is preliminary data.</text>
</comment>
<accession>A0A645IG50</accession>
<name>A0A645IG50_9ZZZZ</name>
<gene>
    <name evidence="1" type="ORF">SDC9_193929</name>
</gene>
<reference evidence="1" key="1">
    <citation type="submission" date="2019-08" db="EMBL/GenBank/DDBJ databases">
        <authorList>
            <person name="Kucharzyk K."/>
            <person name="Murdoch R.W."/>
            <person name="Higgins S."/>
            <person name="Loffler F."/>
        </authorList>
    </citation>
    <scope>NUCLEOTIDE SEQUENCE</scope>
</reference>
<evidence type="ECO:0000313" key="1">
    <source>
        <dbReference type="EMBL" id="MPN46343.1"/>
    </source>
</evidence>